<dbReference type="PANTHER" id="PTHR16029:SF11">
    <property type="entry name" value="CENTROSOMAL PROTEIN OF 192 KDA"/>
    <property type="match status" value="1"/>
</dbReference>
<dbReference type="Pfam" id="PF22073">
    <property type="entry name" value="Cep192_D4"/>
    <property type="match status" value="1"/>
</dbReference>
<dbReference type="EMBL" id="OE000767">
    <property type="protein sequence ID" value="CAD7454983.1"/>
    <property type="molecule type" value="Genomic_DNA"/>
</dbReference>
<proteinExistence type="predicted"/>
<feature type="region of interest" description="Disordered" evidence="1">
    <location>
        <begin position="900"/>
        <end position="922"/>
    </location>
</feature>
<feature type="compositionally biased region" description="Polar residues" evidence="1">
    <location>
        <begin position="342"/>
        <end position="372"/>
    </location>
</feature>
<evidence type="ECO:0000259" key="6">
    <source>
        <dbReference type="Pfam" id="PF22076"/>
    </source>
</evidence>
<feature type="domain" description="Cep192/Spd-2-like" evidence="4">
    <location>
        <begin position="941"/>
        <end position="1052"/>
    </location>
</feature>
<name>A0A7R9FJX6_9NEOP</name>
<evidence type="ECO:0000259" key="5">
    <source>
        <dbReference type="Pfam" id="PF22074"/>
    </source>
</evidence>
<evidence type="ECO:0000259" key="4">
    <source>
        <dbReference type="Pfam" id="PF22073"/>
    </source>
</evidence>
<evidence type="ECO:0000259" key="3">
    <source>
        <dbReference type="Pfam" id="PF22067"/>
    </source>
</evidence>
<feature type="compositionally biased region" description="Low complexity" evidence="1">
    <location>
        <begin position="903"/>
        <end position="920"/>
    </location>
</feature>
<dbReference type="InterPro" id="IPR054092">
    <property type="entry name" value="Cep192-like_D6"/>
</dbReference>
<dbReference type="InterPro" id="IPR054091">
    <property type="entry name" value="Cep192-like_D5"/>
</dbReference>
<dbReference type="GO" id="GO:0051298">
    <property type="term" value="P:centrosome duplication"/>
    <property type="evidence" value="ECO:0007669"/>
    <property type="project" value="InterPro"/>
</dbReference>
<evidence type="ECO:0000259" key="2">
    <source>
        <dbReference type="Pfam" id="PF22066"/>
    </source>
</evidence>
<dbReference type="InterPro" id="IPR054088">
    <property type="entry name" value="Cep192-like_D8"/>
</dbReference>
<dbReference type="InterPro" id="IPR039103">
    <property type="entry name" value="Spd-2/CEP192"/>
</dbReference>
<feature type="compositionally biased region" description="Basic and acidic residues" evidence="1">
    <location>
        <begin position="311"/>
        <end position="327"/>
    </location>
</feature>
<dbReference type="PANTHER" id="PTHR16029">
    <property type="entry name" value="CENTROSOMAL PROTEIN OF 192 KDA"/>
    <property type="match status" value="1"/>
</dbReference>
<dbReference type="GO" id="GO:0071539">
    <property type="term" value="P:protein localization to centrosome"/>
    <property type="evidence" value="ECO:0007669"/>
    <property type="project" value="InterPro"/>
</dbReference>
<dbReference type="Pfam" id="PF22066">
    <property type="entry name" value="Cep192_D8"/>
    <property type="match status" value="1"/>
</dbReference>
<dbReference type="GO" id="GO:0000242">
    <property type="term" value="C:pericentriolar material"/>
    <property type="evidence" value="ECO:0007669"/>
    <property type="project" value="TreeGrafter"/>
</dbReference>
<dbReference type="Pfam" id="PF22074">
    <property type="entry name" value="Cep192_D5"/>
    <property type="match status" value="1"/>
</dbReference>
<accession>A0A7R9FJX6</accession>
<dbReference type="Pfam" id="PF22067">
    <property type="entry name" value="Cep192_D3"/>
    <property type="match status" value="1"/>
</dbReference>
<dbReference type="GO" id="GO:0090307">
    <property type="term" value="P:mitotic spindle assembly"/>
    <property type="evidence" value="ECO:0007669"/>
    <property type="project" value="TreeGrafter"/>
</dbReference>
<evidence type="ECO:0000256" key="1">
    <source>
        <dbReference type="SAM" id="MobiDB-lite"/>
    </source>
</evidence>
<feature type="domain" description="Cep192-like" evidence="5">
    <location>
        <begin position="1064"/>
        <end position="1229"/>
    </location>
</feature>
<protein>
    <submittedName>
        <fullName evidence="7">Uncharacterized protein</fullName>
    </submittedName>
</protein>
<gene>
    <name evidence="7" type="ORF">TTEB3V08_LOCUS3072</name>
</gene>
<dbReference type="GO" id="GO:0090222">
    <property type="term" value="P:centrosome-templated microtubule nucleation"/>
    <property type="evidence" value="ECO:0007669"/>
    <property type="project" value="InterPro"/>
</dbReference>
<dbReference type="GO" id="GO:0019901">
    <property type="term" value="F:protein kinase binding"/>
    <property type="evidence" value="ECO:0007669"/>
    <property type="project" value="TreeGrafter"/>
</dbReference>
<feature type="domain" description="Cep192-like" evidence="6">
    <location>
        <begin position="1288"/>
        <end position="1381"/>
    </location>
</feature>
<evidence type="ECO:0000313" key="7">
    <source>
        <dbReference type="EMBL" id="CAD7454983.1"/>
    </source>
</evidence>
<dbReference type="InterPro" id="IPR054089">
    <property type="entry name" value="Cep192-like_D3"/>
</dbReference>
<feature type="region of interest" description="Disordered" evidence="1">
    <location>
        <begin position="305"/>
        <end position="372"/>
    </location>
</feature>
<dbReference type="Pfam" id="PF22076">
    <property type="entry name" value="Cep192_D6"/>
    <property type="match status" value="1"/>
</dbReference>
<feature type="domain" description="Cep192-like" evidence="2">
    <location>
        <begin position="1479"/>
        <end position="1562"/>
    </location>
</feature>
<dbReference type="GO" id="GO:0005814">
    <property type="term" value="C:centriole"/>
    <property type="evidence" value="ECO:0007669"/>
    <property type="project" value="TreeGrafter"/>
</dbReference>
<dbReference type="GO" id="GO:0005737">
    <property type="term" value="C:cytoplasm"/>
    <property type="evidence" value="ECO:0007669"/>
    <property type="project" value="TreeGrafter"/>
</dbReference>
<organism evidence="7">
    <name type="scientific">Timema tahoe</name>
    <dbReference type="NCBI Taxonomy" id="61484"/>
    <lineage>
        <taxon>Eukaryota</taxon>
        <taxon>Metazoa</taxon>
        <taxon>Ecdysozoa</taxon>
        <taxon>Arthropoda</taxon>
        <taxon>Hexapoda</taxon>
        <taxon>Insecta</taxon>
        <taxon>Pterygota</taxon>
        <taxon>Neoptera</taxon>
        <taxon>Polyneoptera</taxon>
        <taxon>Phasmatodea</taxon>
        <taxon>Timematodea</taxon>
        <taxon>Timematoidea</taxon>
        <taxon>Timematidae</taxon>
        <taxon>Timema</taxon>
    </lineage>
</organism>
<reference evidence="7" key="1">
    <citation type="submission" date="2020-11" db="EMBL/GenBank/DDBJ databases">
        <authorList>
            <person name="Tran Van P."/>
        </authorList>
    </citation>
    <scope>NUCLEOTIDE SEQUENCE</scope>
</reference>
<sequence>MGSWSLNSSWVSFHLEESNEAINLENVESGLNQVSEGLRSLSSHINEVMRRHSEPGKSDVDSQRSSLGILPLDTLEGLSDDLVEIPKDVLMAVQSPFYCPEINSKDTVNNTSHNYNLSMDLQHRLQSALALHSIERSKKDSLLRENNHLESQHSDTTTHSLNNVPSYLLRPGQAPSWMCVTQDEEAQEQAGAPSDNSSFILEVSFESPTKSLDNICEEILPGEPHPELKTSLSSNVSSRQSVSGAKEESCVITGIKISELLAQCTDTMSPLSLANHIYKHGFVKKKLQKPTSKMAEQPSIKVLKDLSNVDEQSKSKKSFRDVTKQDKPTVNQQTSRPKDVKSNQMSSISRNTRNKGKAQSNVVNLSSSDCSNTENLNRNCNCRLGSKGKSSDSNIASKVTSDQCHKEDSLSVVSLENSLASGDISILKNIEMLELSDSLDHLTKKLINCSPNSVDFSVLLPIFREKLSGEKQNKTSHVLLDETVKATTREDDIAQWVTKSNEHLHNRTLDVRVMDATFDSTVSIVDSSMNSNAENVEGVWVSVQPANTQYMMSVGICTCVLLTVVNEVERWLLCDLDLHGCSSLGPEEYDPERVVLVRVSTPAKMVLLGPETERSVQVWVTPLVPGLLKVALRITLKDVSTEETSNMLYSFHVGAEDLQLTVKTGGLSGRTHLQFPTLPEECVVIKTVELENNGEAYLDLCVEIEKRESMHNAFSLVDDDLTEDIKLPILLKARGECHAKAEVRVKFLAPNISQAGGDVLQESFSAFLVVRFNPPNSSTVLSRIKLNGSSAQHCLSLLGEEPIVVSRFDSSTHYPLSKCVSLKNKGVIDLKLSVSLAGIKEGVMAVDPTLLHIPSGEAVSLTILLWPTLTKRNVNGSLKAQVQPDGRVYQWSMKGNVTDSVISPRHSAPSRSSNSSGSKDNSLEIQSIGSSLSNSLPICKLQIHATHPVLSWGSLKLGHSEMKSTSLRNYAPHSYKLRLTVMDSDNIFKILNERGEGVSQRTLVFRTMECQVVNFTFTPVSSRAATANVKFEQLSPVGSNTLYKISLFGYGGFPKLLIRDVHHETNDNMSLCLGEGIPPKQTLSNTFRLENKGDIGCFVLISSRRKGTQAFSESSISVLPTDTVLPPGGVVSVCVKYTPSRKDIRLFATSNKRVEAVASLTLISGDEPTRQRLVRVLKKTGVNNLDQDIVKLCAPFQGETKIPDIDHLKDTQDCEKPFSQSFKSQEITVTVECGQDNTMMAKTCVGLSETDTKQFRSLLADTTITQSSLDNNVTQGEKNIPRSPDGLTWFVCPKALVLEPSVCLHTTLAVISKLHEPQSFEVIVMKDVLTVSPLEGIVPADGSITLTITATKCPEAREPPMATEIVIYMENDAKHVKVQINPPQTKSFKTATSGVNHFQSKPLAKPKCNISTCPNKVNKGLFSPPQNLGAKPKTVNSVASRTKCMCAPNLVSGPTRKIVSRSPISTSTKKRQSHSLPASGLTLDNNVICFPNAPSGKMTTYKLGMKNTTSETLKVEIIIQEPFFVKARIFEMQPNSYIHVRLYFRPKISGDYNREGTVIHNDSICHILLSGHGDKI</sequence>
<dbReference type="InterPro" id="IPR013783">
    <property type="entry name" value="Ig-like_fold"/>
</dbReference>
<feature type="domain" description="Cep192-like" evidence="3">
    <location>
        <begin position="818"/>
        <end position="897"/>
    </location>
</feature>
<dbReference type="Gene3D" id="2.60.40.10">
    <property type="entry name" value="Immunoglobulins"/>
    <property type="match status" value="1"/>
</dbReference>
<dbReference type="InterPro" id="IPR054090">
    <property type="entry name" value="Cep192_Spd-2-like_dom"/>
</dbReference>